<evidence type="ECO:0000256" key="1">
    <source>
        <dbReference type="ARBA" id="ARBA00004141"/>
    </source>
</evidence>
<dbReference type="AlphaFoldDB" id="A0A9P1GLD6"/>
<keyword evidence="5" id="KW-0175">Coiled coil</keyword>
<feature type="transmembrane region" description="Helical" evidence="7">
    <location>
        <begin position="482"/>
        <end position="506"/>
    </location>
</feature>
<evidence type="ECO:0000256" key="4">
    <source>
        <dbReference type="ARBA" id="ARBA00023136"/>
    </source>
</evidence>
<sequence>MADFAATSLGPPGRFQQLIEELVAQHDREVQLLKSENEQLQEQIISVGIDYAHEETHGLKLEIEQLNEEIRRLQRGGDPEERCMEHPLREEAAEMLSGPPTITVDCLEELPEVRQGEVEPESGRGASRTRVAPEPLELDENSKPRLSFLNQGESPRESPERESIRESVELNRSVSLSRAVSHEDQLVVAWGEEGGEVLLHVPRSMLDKSIPFDVQTVGSAIRIGSGRMQLNCTRQQWILDCGGFLESEIHIEKATTPAGMRRTSITTRARIIERLEKLFDVKDGAAKVVMPADLGLAMHNATLLNTRSAKRQSAKFESRLAPEDLDEVMIELKRIHQKAIEKIRKAVHSQPVLSWSSFVECMLLQDLPKFSSGHAALHLFIVQRELLGDEMPATGTSQALLMAYEKAKKPVSTSQRWVSIVTALSTAAIIVSFAFMGISLDTDPDWPGWIILDGICAIIFVAEVVVKSLVLTPSEYFFGRDCVWNLFDVGLSFVAVTEIILSVLFVSAGAQTRAALALRGLRLARMARLAKLMRMPLLEELANLISGPSAASAHGRMMAKLQADTPYVPCDCEVIALGFRAGVQTVSQSTTDRCGYGDYYEFKLPDLDGDDDGMTGMTGMTDPPLPPGCKLHYMYGVEFCGSVFGCMFSIFRCMISECTSKGGRSLTMIFSDGFGIQFDVFYAAAMVVVLFGLFNIITAIFVEATLNGLKENEVQRRYAKAYESNYMTEQLAKLVMTVSTQVQKLRSRTALPAILGLSSSNSNSSSPGALQNGEIYLSEEEFNQLVRQPDVRLILNDLDVSVEPRPGIFEAFSTEQDGTVSLSELVSGLMRLRGDLHKVDMVIAQMSLDHMQKQIGVKVVATRAASKIAMPKAIAASENAVSPGRFL</sequence>
<evidence type="ECO:0000313" key="10">
    <source>
        <dbReference type="EMBL" id="CAL4802519.1"/>
    </source>
</evidence>
<feature type="coiled-coil region" evidence="5">
    <location>
        <begin position="19"/>
        <end position="76"/>
    </location>
</feature>
<comment type="subcellular location">
    <subcellularLocation>
        <location evidence="1">Membrane</location>
        <topology evidence="1">Multi-pass membrane protein</topology>
    </subcellularLocation>
</comment>
<protein>
    <submittedName>
        <fullName evidence="10">Ion transport domain-containing protein</fullName>
    </submittedName>
</protein>
<dbReference type="Gene3D" id="1.20.120.350">
    <property type="entry name" value="Voltage-gated potassium channels. Chain C"/>
    <property type="match status" value="1"/>
</dbReference>
<evidence type="ECO:0000256" key="7">
    <source>
        <dbReference type="SAM" id="Phobius"/>
    </source>
</evidence>
<gene>
    <name evidence="9" type="ORF">C1SCF055_LOCUS40051</name>
</gene>
<keyword evidence="2 7" id="KW-0812">Transmembrane</keyword>
<dbReference type="EMBL" id="CAMXCT010006520">
    <property type="protein sequence ID" value="CAI4015207.1"/>
    <property type="molecule type" value="Genomic_DNA"/>
</dbReference>
<accession>A0A9P1GLD6</accession>
<reference evidence="10 11" key="2">
    <citation type="submission" date="2024-05" db="EMBL/GenBank/DDBJ databases">
        <authorList>
            <person name="Chen Y."/>
            <person name="Shah S."/>
            <person name="Dougan E. K."/>
            <person name="Thang M."/>
            <person name="Chan C."/>
        </authorList>
    </citation>
    <scope>NUCLEOTIDE SEQUENCE [LARGE SCALE GENOMIC DNA]</scope>
</reference>
<feature type="transmembrane region" description="Helical" evidence="7">
    <location>
        <begin position="417"/>
        <end position="440"/>
    </location>
</feature>
<feature type="domain" description="Ion transport" evidence="8">
    <location>
        <begin position="423"/>
        <end position="534"/>
    </location>
</feature>
<feature type="region of interest" description="Disordered" evidence="6">
    <location>
        <begin position="114"/>
        <end position="167"/>
    </location>
</feature>
<evidence type="ECO:0000313" key="9">
    <source>
        <dbReference type="EMBL" id="CAI4015207.1"/>
    </source>
</evidence>
<evidence type="ECO:0000256" key="3">
    <source>
        <dbReference type="ARBA" id="ARBA00022989"/>
    </source>
</evidence>
<comment type="caution">
    <text evidence="9">The sequence shown here is derived from an EMBL/GenBank/DDBJ whole genome shotgun (WGS) entry which is preliminary data.</text>
</comment>
<keyword evidence="11" id="KW-1185">Reference proteome</keyword>
<dbReference type="InterPro" id="IPR005821">
    <property type="entry name" value="Ion_trans_dom"/>
</dbReference>
<keyword evidence="4 7" id="KW-0472">Membrane</keyword>
<feature type="transmembrane region" description="Helical" evidence="7">
    <location>
        <begin position="676"/>
        <end position="702"/>
    </location>
</feature>
<dbReference type="EMBL" id="CAMXCT030006520">
    <property type="protein sequence ID" value="CAL4802519.1"/>
    <property type="molecule type" value="Genomic_DNA"/>
</dbReference>
<dbReference type="GO" id="GO:0016020">
    <property type="term" value="C:membrane"/>
    <property type="evidence" value="ECO:0007669"/>
    <property type="project" value="UniProtKB-SubCell"/>
</dbReference>
<reference evidence="9" key="1">
    <citation type="submission" date="2022-10" db="EMBL/GenBank/DDBJ databases">
        <authorList>
            <person name="Chen Y."/>
            <person name="Dougan E. K."/>
            <person name="Chan C."/>
            <person name="Rhodes N."/>
            <person name="Thang M."/>
        </authorList>
    </citation>
    <scope>NUCLEOTIDE SEQUENCE</scope>
</reference>
<evidence type="ECO:0000256" key="2">
    <source>
        <dbReference type="ARBA" id="ARBA00022692"/>
    </source>
</evidence>
<dbReference type="OrthoDB" id="411163at2759"/>
<dbReference type="Pfam" id="PF00520">
    <property type="entry name" value="Ion_trans"/>
    <property type="match status" value="1"/>
</dbReference>
<feature type="compositionally biased region" description="Basic and acidic residues" evidence="6">
    <location>
        <begin position="154"/>
        <end position="167"/>
    </location>
</feature>
<keyword evidence="3 7" id="KW-1133">Transmembrane helix</keyword>
<name>A0A9P1GLD6_9DINO</name>
<dbReference type="GO" id="GO:0005216">
    <property type="term" value="F:monoatomic ion channel activity"/>
    <property type="evidence" value="ECO:0007669"/>
    <property type="project" value="InterPro"/>
</dbReference>
<dbReference type="SUPFAM" id="SSF81324">
    <property type="entry name" value="Voltage-gated potassium channels"/>
    <property type="match status" value="1"/>
</dbReference>
<evidence type="ECO:0000259" key="8">
    <source>
        <dbReference type="Pfam" id="PF00520"/>
    </source>
</evidence>
<dbReference type="EMBL" id="CAMXCT020006520">
    <property type="protein sequence ID" value="CAL1168582.1"/>
    <property type="molecule type" value="Genomic_DNA"/>
</dbReference>
<feature type="transmembrane region" description="Helical" evidence="7">
    <location>
        <begin position="446"/>
        <end position="470"/>
    </location>
</feature>
<evidence type="ECO:0000256" key="6">
    <source>
        <dbReference type="SAM" id="MobiDB-lite"/>
    </source>
</evidence>
<organism evidence="9">
    <name type="scientific">Cladocopium goreaui</name>
    <dbReference type="NCBI Taxonomy" id="2562237"/>
    <lineage>
        <taxon>Eukaryota</taxon>
        <taxon>Sar</taxon>
        <taxon>Alveolata</taxon>
        <taxon>Dinophyceae</taxon>
        <taxon>Suessiales</taxon>
        <taxon>Symbiodiniaceae</taxon>
        <taxon>Cladocopium</taxon>
    </lineage>
</organism>
<proteinExistence type="predicted"/>
<dbReference type="Proteomes" id="UP001152797">
    <property type="component" value="Unassembled WGS sequence"/>
</dbReference>
<feature type="transmembrane region" description="Helical" evidence="7">
    <location>
        <begin position="633"/>
        <end position="655"/>
    </location>
</feature>
<dbReference type="InterPro" id="IPR027359">
    <property type="entry name" value="Volt_channel_dom_sf"/>
</dbReference>
<evidence type="ECO:0000313" key="11">
    <source>
        <dbReference type="Proteomes" id="UP001152797"/>
    </source>
</evidence>
<evidence type="ECO:0000256" key="5">
    <source>
        <dbReference type="SAM" id="Coils"/>
    </source>
</evidence>